<sequence>MSKPRYLYIDDENGSSEISTLNGFNDTKIVEVTRFNLSAFRNFGSLKKELERACNNNEFDGLIIDLRLDGAGEDRTEFNATAITSELRSISARGDIRSFPVVLCSTEQKIKQTYDSDRTSHDLFDYKLSKSNPEPDWIKISTKLKSLADGYDWIQATKKDPAEIIGINKLDVIDERIVEKLLNFSVTYDFTHFVIKNFFHQTNPLINERTLAARLGIDLDKTPSEVWERFCSSVLDDFRYKGLFAEGWKRWWADGLVNWFSNISDEKLAFLNAENRVKILEAKTGFQELVHASPLKFCTSSEFWSICEGYKVPIDPLEAFKIHTTADLKPWQESKVISLLAILEREGFVDRGLKPHHSEMERIEFIKKEIGL</sequence>
<evidence type="ECO:0000313" key="1">
    <source>
        <dbReference type="EMBL" id="AYD47385.1"/>
    </source>
</evidence>
<evidence type="ECO:0000313" key="2">
    <source>
        <dbReference type="Proteomes" id="UP000266118"/>
    </source>
</evidence>
<keyword evidence="2" id="KW-1185">Reference proteome</keyword>
<dbReference type="AlphaFoldDB" id="A0A386HNJ4"/>
<reference evidence="1 2" key="1">
    <citation type="submission" date="2018-09" db="EMBL/GenBank/DDBJ databases">
        <title>Arachidicoccus sp. nov., a bacterium isolated from soil.</title>
        <authorList>
            <person name="Weon H.-Y."/>
            <person name="Kwon S.-W."/>
            <person name="Lee S.A."/>
        </authorList>
    </citation>
    <scope>NUCLEOTIDE SEQUENCE [LARGE SCALE GENOMIC DNA]</scope>
    <source>
        <strain evidence="1 2">KIS59-12</strain>
    </source>
</reference>
<gene>
    <name evidence="1" type="ORF">D6B99_07035</name>
</gene>
<dbReference type="RefSeq" id="WP_119986448.1">
    <property type="nucleotide sequence ID" value="NZ_CP032489.1"/>
</dbReference>
<accession>A0A386HNJ4</accession>
<dbReference type="EMBL" id="CP032489">
    <property type="protein sequence ID" value="AYD47385.1"/>
    <property type="molecule type" value="Genomic_DNA"/>
</dbReference>
<dbReference type="KEGG" id="ark:D6B99_07035"/>
<name>A0A386HNJ4_9BACT</name>
<dbReference type="OrthoDB" id="6402183at2"/>
<proteinExistence type="predicted"/>
<organism evidence="1 2">
    <name type="scientific">Arachidicoccus soli</name>
    <dbReference type="NCBI Taxonomy" id="2341117"/>
    <lineage>
        <taxon>Bacteria</taxon>
        <taxon>Pseudomonadati</taxon>
        <taxon>Bacteroidota</taxon>
        <taxon>Chitinophagia</taxon>
        <taxon>Chitinophagales</taxon>
        <taxon>Chitinophagaceae</taxon>
        <taxon>Arachidicoccus</taxon>
    </lineage>
</organism>
<dbReference type="Proteomes" id="UP000266118">
    <property type="component" value="Chromosome"/>
</dbReference>
<protein>
    <submittedName>
        <fullName evidence="1">Uncharacterized protein</fullName>
    </submittedName>
</protein>